<dbReference type="InterPro" id="IPR038763">
    <property type="entry name" value="DHH_sf"/>
</dbReference>
<organism evidence="9 10">
    <name type="scientific">Microscilla marina ATCC 23134</name>
    <dbReference type="NCBI Taxonomy" id="313606"/>
    <lineage>
        <taxon>Bacteria</taxon>
        <taxon>Pseudomonadati</taxon>
        <taxon>Bacteroidota</taxon>
        <taxon>Cytophagia</taxon>
        <taxon>Cytophagales</taxon>
        <taxon>Microscillaceae</taxon>
        <taxon>Microscilla</taxon>
    </lineage>
</organism>
<sequence>MQKRWIFKETPDPQLVNQLASSLEISESMATLLVQRDIKTFDAAKDFFRPSLKNHLHDPFLMQDMEKAVIRLEKAIEHKEKMMIYGDYDVDGTTSVALVYGFLQNYHSLLDYYIPDRYLEGYGISKISIDWAKEQGITLVIALDCGIKSVELMDYANEQGVDYIICDHHMPGQEIPRAHAVLDPKRKDCAYPFKELSGCGVGFKLMQAYCLRNNIDLEKLYPFLDLLVISIACDIVPIIGENRVMAFYGLRQLNQTQRTGIKALIDVAKFSDDTVLDISNVVFGLGPRINAAGRIQHAKKAVMLLVSNNKKEADYVAELINKDNLQRRDLDSSITEEALSMIEQNRLEKSKTTVLFKENWHKGVIGIVASRCIETYHRPTVILTQHNGKATGSARSVPGFDLYEAIDACADLLEQFGGHTHAAGLTLTLDKIEPFRQKFENIVAKQIDEEQLTPLIEIDAKIELKDITGKFYRILQQFAPFGPANMRPVFVSEHLYADYPKLLKEKHVKFRTRQEGSDAFFDAIGFGMPEHYERIASGERFALCYNIDENRYRGQTSLQLKIKDIKFYE</sequence>
<protein>
    <recommendedName>
        <fullName evidence="2">Single-stranded-DNA-specific exonuclease RecJ</fullName>
    </recommendedName>
</protein>
<dbReference type="InterPro" id="IPR004610">
    <property type="entry name" value="RecJ"/>
</dbReference>
<evidence type="ECO:0000259" key="6">
    <source>
        <dbReference type="Pfam" id="PF01368"/>
    </source>
</evidence>
<gene>
    <name evidence="9" type="ORF">M23134_06268</name>
</gene>
<dbReference type="GO" id="GO:0008409">
    <property type="term" value="F:5'-3' exonuclease activity"/>
    <property type="evidence" value="ECO:0007669"/>
    <property type="project" value="InterPro"/>
</dbReference>
<evidence type="ECO:0000256" key="1">
    <source>
        <dbReference type="ARBA" id="ARBA00005915"/>
    </source>
</evidence>
<keyword evidence="5 9" id="KW-0269">Exonuclease</keyword>
<accession>A1ZYM3</accession>
<dbReference type="EMBL" id="AAWS01000067">
    <property type="protein sequence ID" value="EAY24526.1"/>
    <property type="molecule type" value="Genomic_DNA"/>
</dbReference>
<evidence type="ECO:0000256" key="2">
    <source>
        <dbReference type="ARBA" id="ARBA00019841"/>
    </source>
</evidence>
<dbReference type="GO" id="GO:0003676">
    <property type="term" value="F:nucleic acid binding"/>
    <property type="evidence" value="ECO:0007669"/>
    <property type="project" value="InterPro"/>
</dbReference>
<evidence type="ECO:0000313" key="10">
    <source>
        <dbReference type="Proteomes" id="UP000004095"/>
    </source>
</evidence>
<feature type="domain" description="RecJ OB" evidence="8">
    <location>
        <begin position="458"/>
        <end position="564"/>
    </location>
</feature>
<name>A1ZYM3_MICM2</name>
<dbReference type="SUPFAM" id="SSF64182">
    <property type="entry name" value="DHH phosphoesterases"/>
    <property type="match status" value="1"/>
</dbReference>
<feature type="domain" description="DHHA1" evidence="7">
    <location>
        <begin position="353"/>
        <end position="444"/>
    </location>
</feature>
<dbReference type="Pfam" id="PF02272">
    <property type="entry name" value="DHHA1"/>
    <property type="match status" value="1"/>
</dbReference>
<dbReference type="InterPro" id="IPR051673">
    <property type="entry name" value="SSDNA_exonuclease_RecJ"/>
</dbReference>
<evidence type="ECO:0000256" key="4">
    <source>
        <dbReference type="ARBA" id="ARBA00022801"/>
    </source>
</evidence>
<dbReference type="GO" id="GO:0006310">
    <property type="term" value="P:DNA recombination"/>
    <property type="evidence" value="ECO:0007669"/>
    <property type="project" value="InterPro"/>
</dbReference>
<dbReference type="PANTHER" id="PTHR30255">
    <property type="entry name" value="SINGLE-STRANDED-DNA-SPECIFIC EXONUCLEASE RECJ"/>
    <property type="match status" value="1"/>
</dbReference>
<dbReference type="Pfam" id="PF01368">
    <property type="entry name" value="DHH"/>
    <property type="match status" value="1"/>
</dbReference>
<dbReference type="AlphaFoldDB" id="A1ZYM3"/>
<dbReference type="Gene3D" id="3.10.310.30">
    <property type="match status" value="1"/>
</dbReference>
<dbReference type="PANTHER" id="PTHR30255:SF2">
    <property type="entry name" value="SINGLE-STRANDED-DNA-SPECIFIC EXONUCLEASE RECJ"/>
    <property type="match status" value="1"/>
</dbReference>
<keyword evidence="4 9" id="KW-0378">Hydrolase</keyword>
<dbReference type="RefSeq" id="WP_002704666.1">
    <property type="nucleotide sequence ID" value="NZ_AAWS01000067.1"/>
</dbReference>
<feature type="domain" description="DDH" evidence="6">
    <location>
        <begin position="81"/>
        <end position="229"/>
    </location>
</feature>
<dbReference type="NCBIfam" id="TIGR00644">
    <property type="entry name" value="recJ"/>
    <property type="match status" value="1"/>
</dbReference>
<evidence type="ECO:0000313" key="9">
    <source>
        <dbReference type="EMBL" id="EAY24526.1"/>
    </source>
</evidence>
<keyword evidence="10" id="KW-1185">Reference proteome</keyword>
<dbReference type="GO" id="GO:0006281">
    <property type="term" value="P:DNA repair"/>
    <property type="evidence" value="ECO:0007669"/>
    <property type="project" value="InterPro"/>
</dbReference>
<proteinExistence type="inferred from homology"/>
<comment type="caution">
    <text evidence="9">The sequence shown here is derived from an EMBL/GenBank/DDBJ whole genome shotgun (WGS) entry which is preliminary data.</text>
</comment>
<dbReference type="InterPro" id="IPR003156">
    <property type="entry name" value="DHHA1_dom"/>
</dbReference>
<evidence type="ECO:0000256" key="3">
    <source>
        <dbReference type="ARBA" id="ARBA00022722"/>
    </source>
</evidence>
<evidence type="ECO:0000256" key="5">
    <source>
        <dbReference type="ARBA" id="ARBA00022839"/>
    </source>
</evidence>
<dbReference type="Gene3D" id="3.90.1640.30">
    <property type="match status" value="1"/>
</dbReference>
<dbReference type="Proteomes" id="UP000004095">
    <property type="component" value="Unassembled WGS sequence"/>
</dbReference>
<dbReference type="OrthoDB" id="9809852at2"/>
<dbReference type="InterPro" id="IPR001667">
    <property type="entry name" value="DDH_dom"/>
</dbReference>
<keyword evidence="3" id="KW-0540">Nuclease</keyword>
<reference evidence="9 10" key="1">
    <citation type="submission" date="2007-01" db="EMBL/GenBank/DDBJ databases">
        <authorList>
            <person name="Haygood M."/>
            <person name="Podell S."/>
            <person name="Anderson C."/>
            <person name="Hopkinson B."/>
            <person name="Roe K."/>
            <person name="Barbeau K."/>
            <person name="Gaasterland T."/>
            <person name="Ferriera S."/>
            <person name="Johnson J."/>
            <person name="Kravitz S."/>
            <person name="Beeson K."/>
            <person name="Sutton G."/>
            <person name="Rogers Y.-H."/>
            <person name="Friedman R."/>
            <person name="Frazier M."/>
            <person name="Venter J.C."/>
        </authorList>
    </citation>
    <scope>NUCLEOTIDE SEQUENCE [LARGE SCALE GENOMIC DNA]</scope>
    <source>
        <strain evidence="9 10">ATCC 23134</strain>
    </source>
</reference>
<comment type="similarity">
    <text evidence="1">Belongs to the RecJ family.</text>
</comment>
<evidence type="ECO:0000259" key="8">
    <source>
        <dbReference type="Pfam" id="PF17768"/>
    </source>
</evidence>
<evidence type="ECO:0000259" key="7">
    <source>
        <dbReference type="Pfam" id="PF02272"/>
    </source>
</evidence>
<dbReference type="Pfam" id="PF17768">
    <property type="entry name" value="RecJ_OB"/>
    <property type="match status" value="1"/>
</dbReference>
<dbReference type="eggNOG" id="COG0608">
    <property type="taxonomic scope" value="Bacteria"/>
</dbReference>
<dbReference type="InterPro" id="IPR041122">
    <property type="entry name" value="RecJ_OB"/>
</dbReference>